<dbReference type="AlphaFoldDB" id="A0A450X1W9"/>
<organism evidence="1">
    <name type="scientific">Candidatus Kentrum sp. LFY</name>
    <dbReference type="NCBI Taxonomy" id="2126342"/>
    <lineage>
        <taxon>Bacteria</taxon>
        <taxon>Pseudomonadati</taxon>
        <taxon>Pseudomonadota</taxon>
        <taxon>Gammaproteobacteria</taxon>
        <taxon>Candidatus Kentrum</taxon>
    </lineage>
</organism>
<accession>A0A450X1W9</accession>
<evidence type="ECO:0008006" key="2">
    <source>
        <dbReference type="Google" id="ProtNLM"/>
    </source>
</evidence>
<proteinExistence type="predicted"/>
<name>A0A450X1W9_9GAMM</name>
<reference evidence="1" key="1">
    <citation type="submission" date="2019-02" db="EMBL/GenBank/DDBJ databases">
        <authorList>
            <person name="Gruber-Vodicka R. H."/>
            <person name="Seah K. B. B."/>
        </authorList>
    </citation>
    <scope>NUCLEOTIDE SEQUENCE</scope>
    <source>
        <strain evidence="1">BECK_BY7</strain>
    </source>
</reference>
<evidence type="ECO:0000313" key="1">
    <source>
        <dbReference type="EMBL" id="VFK23270.1"/>
    </source>
</evidence>
<protein>
    <recommendedName>
        <fullName evidence="2">Histidine kinase-, DNA gyrase B-, and HSP90-like ATPase</fullName>
    </recommendedName>
</protein>
<dbReference type="EMBL" id="CAADFN010000138">
    <property type="protein sequence ID" value="VFK23270.1"/>
    <property type="molecule type" value="Genomic_DNA"/>
</dbReference>
<gene>
    <name evidence="1" type="ORF">BECKLFY1418C_GA0070996_11384</name>
</gene>
<sequence length="342" mass="39555">MKKCDQERRLYFQRIAANRAKRKPRKTVKKKVAQREKATFDDVISAPNIFTLDDKAERKTFLSFIDKLDRLRSLQNQRALIDFTKTERMISGGTLLFKAHLYRLVHQYEIKIKIQRSRSNKINQVLQQIGVFELLGQKSDLRIRHPDVVNWRHAQGAGAIGQKTDGILEPFDGAISKTLQKGLYLGLTEAMTNTRQHAYPDFAQTDNFTKTKNVKTEWWMFSEDKDGRVYVVFCDLGIGIPKSLPNKQPNLWQRISERFGANPKDSQVIFEAISHRTSRTGDEYRGKGLNQLTKILSETTGGDLRLYSNHGCYTLRDGEYYLQDYKDTIKGTLICWSLPIKE</sequence>